<reference evidence="7" key="1">
    <citation type="journal article" date="2014" name="Nat. Genet.">
        <title>The genome of the stress-tolerant wild tomato species Solanum pennellii.</title>
        <authorList>
            <person name="Bolger A."/>
            <person name="Scossa F."/>
            <person name="Bolger M.E."/>
            <person name="Lanz C."/>
            <person name="Maumus F."/>
            <person name="Tohge T."/>
            <person name="Quesneville H."/>
            <person name="Alseekh S."/>
            <person name="Sorensen I."/>
            <person name="Lichtenstein G."/>
            <person name="Fich E.A."/>
            <person name="Conte M."/>
            <person name="Keller H."/>
            <person name="Schneeberger K."/>
            <person name="Schwacke R."/>
            <person name="Ofner I."/>
            <person name="Vrebalov J."/>
            <person name="Xu Y."/>
            <person name="Osorio S."/>
            <person name="Aflitos S.A."/>
            <person name="Schijlen E."/>
            <person name="Jimenez-Gomez J.M."/>
            <person name="Ryngajllo M."/>
            <person name="Kimura S."/>
            <person name="Kumar R."/>
            <person name="Koenig D."/>
            <person name="Headland L.R."/>
            <person name="Maloof J.N."/>
            <person name="Sinha N."/>
            <person name="van Ham R.C."/>
            <person name="Lankhorst R.K."/>
            <person name="Mao L."/>
            <person name="Vogel A."/>
            <person name="Arsova B."/>
            <person name="Panstruga R."/>
            <person name="Fei Z."/>
            <person name="Rose J.K."/>
            <person name="Zamir D."/>
            <person name="Carrari F."/>
            <person name="Giovannoni J.J."/>
            <person name="Weigel D."/>
            <person name="Usadel B."/>
            <person name="Fernie A.R."/>
        </authorList>
    </citation>
    <scope>NUCLEOTIDE SEQUENCE [LARGE SCALE GENOMIC DNA]</scope>
    <source>
        <strain evidence="7">cv. LA0716</strain>
    </source>
</reference>
<reference evidence="8" key="2">
    <citation type="submission" date="2025-08" db="UniProtKB">
        <authorList>
            <consortium name="RefSeq"/>
        </authorList>
    </citation>
    <scope>IDENTIFICATION</scope>
</reference>
<accession>A0ABM1HDV5</accession>
<sequence length="525" mass="60062">MKFAPKKPHFFKPILPNFKHGIKIPVAFCKHLKGCNQEHAILRKSGKKWQVKVNGRLLDEGWAIFAKENDLQLGDCLIFRHEGDFEFEVSIFDSNHFERVYEQTPKGGEEINHTCKKIISQGLTKLNVKSNEIIPKVEAAENMPLDRPHFIFTVTPYCLTRDHVQLPVQFARDNSLMNRRCTITIRDEQRSLTFALYSSGAHTYIKGKWREFCIANCLKKGDQIMLAILDNGMNPVLRFYDLRTNASLQLEVKKPNLDAEKVSSRKEVAIVPASPSANANSQFVSIIHPYAIIRALFYLPLAFARPNGLMRRCKMILKDEKQRSWSVQLGEVGPRFAITKGWRQFREANDVQVGDTYKFELIHNGTTPVAYFHRTRADASVQPDEKKPNLDVRRVSARSNEADVPASTCVNADALNLFLLSIPIASTVLLSLVNRRCKMILRDEKQRSWSVLLAPMGHHTAITKGWRQFREANGVQIGDTYKFELIDNGTIPIAYFHCKYSRNDEEASEKSLTNINKQLVIYKEN</sequence>
<evidence type="ECO:0000256" key="4">
    <source>
        <dbReference type="ARBA" id="ARBA00023163"/>
    </source>
</evidence>
<evidence type="ECO:0000256" key="1">
    <source>
        <dbReference type="ARBA" id="ARBA00004123"/>
    </source>
</evidence>
<feature type="domain" description="TF-B3" evidence="6">
    <location>
        <begin position="149"/>
        <end position="243"/>
    </location>
</feature>
<feature type="domain" description="TF-B3" evidence="6">
    <location>
        <begin position="282"/>
        <end position="375"/>
    </location>
</feature>
<feature type="domain" description="TF-B3" evidence="6">
    <location>
        <begin position="405"/>
        <end position="499"/>
    </location>
</feature>
<dbReference type="SUPFAM" id="SSF101936">
    <property type="entry name" value="DNA-binding pseudobarrel domain"/>
    <property type="match status" value="4"/>
</dbReference>
<dbReference type="CDD" id="cd10017">
    <property type="entry name" value="B3_DNA"/>
    <property type="match status" value="4"/>
</dbReference>
<evidence type="ECO:0000256" key="5">
    <source>
        <dbReference type="ARBA" id="ARBA00023242"/>
    </source>
</evidence>
<keyword evidence="7" id="KW-1185">Reference proteome</keyword>
<evidence type="ECO:0000313" key="8">
    <source>
        <dbReference type="RefSeq" id="XP_015084057.1"/>
    </source>
</evidence>
<proteinExistence type="predicted"/>
<dbReference type="InterPro" id="IPR015300">
    <property type="entry name" value="DNA-bd_pseudobarrel_sf"/>
</dbReference>
<keyword evidence="3" id="KW-0238">DNA-binding</keyword>
<dbReference type="PANTHER" id="PTHR31674">
    <property type="entry name" value="B3 DOMAIN-CONTAINING PROTEIN REM-LIKE 3-RELATED"/>
    <property type="match status" value="1"/>
</dbReference>
<dbReference type="Proteomes" id="UP000694930">
    <property type="component" value="Chromosome 8"/>
</dbReference>
<dbReference type="PANTHER" id="PTHR31674:SF72">
    <property type="entry name" value="B3 DOMAIN-CONTAINING PROTEIN REM17-LIKE"/>
    <property type="match status" value="1"/>
</dbReference>
<keyword evidence="5" id="KW-0539">Nucleus</keyword>
<evidence type="ECO:0000256" key="3">
    <source>
        <dbReference type="ARBA" id="ARBA00023125"/>
    </source>
</evidence>
<organism evidence="7 8">
    <name type="scientific">Solanum pennellii</name>
    <name type="common">Tomato</name>
    <name type="synonym">Lycopersicon pennellii</name>
    <dbReference type="NCBI Taxonomy" id="28526"/>
    <lineage>
        <taxon>Eukaryota</taxon>
        <taxon>Viridiplantae</taxon>
        <taxon>Streptophyta</taxon>
        <taxon>Embryophyta</taxon>
        <taxon>Tracheophyta</taxon>
        <taxon>Spermatophyta</taxon>
        <taxon>Magnoliopsida</taxon>
        <taxon>eudicotyledons</taxon>
        <taxon>Gunneridae</taxon>
        <taxon>Pentapetalae</taxon>
        <taxon>asterids</taxon>
        <taxon>lamiids</taxon>
        <taxon>Solanales</taxon>
        <taxon>Solanaceae</taxon>
        <taxon>Solanoideae</taxon>
        <taxon>Solaneae</taxon>
        <taxon>Solanum</taxon>
        <taxon>Solanum subgen. Lycopersicon</taxon>
    </lineage>
</organism>
<dbReference type="SMART" id="SM01019">
    <property type="entry name" value="B3"/>
    <property type="match status" value="4"/>
</dbReference>
<protein>
    <submittedName>
        <fullName evidence="8">B3 domain-containing protein REM10-like</fullName>
    </submittedName>
</protein>
<dbReference type="GeneID" id="107027398"/>
<dbReference type="RefSeq" id="XP_015084057.1">
    <property type="nucleotide sequence ID" value="XM_015228571.1"/>
</dbReference>
<keyword evidence="4" id="KW-0804">Transcription</keyword>
<name>A0ABM1HDV5_SOLPN</name>
<keyword evidence="2" id="KW-0805">Transcription regulation</keyword>
<dbReference type="InterPro" id="IPR039218">
    <property type="entry name" value="REM_fam"/>
</dbReference>
<gene>
    <name evidence="8" type="primary">LOC107027398</name>
</gene>
<dbReference type="InterPro" id="IPR003340">
    <property type="entry name" value="B3_DNA-bd"/>
</dbReference>
<dbReference type="Pfam" id="PF02362">
    <property type="entry name" value="B3"/>
    <property type="match status" value="4"/>
</dbReference>
<evidence type="ECO:0000259" key="6">
    <source>
        <dbReference type="PROSITE" id="PS50863"/>
    </source>
</evidence>
<evidence type="ECO:0000313" key="7">
    <source>
        <dbReference type="Proteomes" id="UP000694930"/>
    </source>
</evidence>
<evidence type="ECO:0000256" key="2">
    <source>
        <dbReference type="ARBA" id="ARBA00023015"/>
    </source>
</evidence>
<comment type="subcellular location">
    <subcellularLocation>
        <location evidence="1">Nucleus</location>
    </subcellularLocation>
</comment>
<dbReference type="Gene3D" id="2.40.330.10">
    <property type="entry name" value="DNA-binding pseudobarrel domain"/>
    <property type="match status" value="4"/>
</dbReference>
<feature type="domain" description="TF-B3" evidence="6">
    <location>
        <begin position="7"/>
        <end position="95"/>
    </location>
</feature>
<dbReference type="PROSITE" id="PS50863">
    <property type="entry name" value="B3"/>
    <property type="match status" value="4"/>
</dbReference>